<name>A0ABP0WPD4_9BRYO</name>
<evidence type="ECO:0000313" key="3">
    <source>
        <dbReference type="EMBL" id="CAK9268732.1"/>
    </source>
</evidence>
<evidence type="ECO:0000256" key="2">
    <source>
        <dbReference type="SAM" id="MobiDB-lite"/>
    </source>
</evidence>
<organism evidence="3 4">
    <name type="scientific">Sphagnum jensenii</name>
    <dbReference type="NCBI Taxonomy" id="128206"/>
    <lineage>
        <taxon>Eukaryota</taxon>
        <taxon>Viridiplantae</taxon>
        <taxon>Streptophyta</taxon>
        <taxon>Embryophyta</taxon>
        <taxon>Bryophyta</taxon>
        <taxon>Sphagnophytina</taxon>
        <taxon>Sphagnopsida</taxon>
        <taxon>Sphagnales</taxon>
        <taxon>Sphagnaceae</taxon>
        <taxon>Sphagnum</taxon>
    </lineage>
</organism>
<sequence>MAALLSSALGGEVGLRLLLSPASSHVVVRTACTVVGIGFPVYSTHKAIVRKNPAEQEQWLVYWAVYGCFSVAEFFSDQLLSWCPFYYHVKFVFLVWLQLPSSSGSQQLYSSLLRPLLLKHHARLDRVVDGTRNEMSKFIVNHQQEIQAVKGVVLKLASTLYQAGQDVMQITHSNGVSSVRNTGNEDSAPAADDQAGSNDPLDDWVHADDVRP</sequence>
<dbReference type="Proteomes" id="UP001497444">
    <property type="component" value="Chromosome 2"/>
</dbReference>
<dbReference type="EMBL" id="OZ020097">
    <property type="protein sequence ID" value="CAK9268732.1"/>
    <property type="molecule type" value="Genomic_DNA"/>
</dbReference>
<evidence type="ECO:0000313" key="4">
    <source>
        <dbReference type="Proteomes" id="UP001497444"/>
    </source>
</evidence>
<reference evidence="3 4" key="1">
    <citation type="submission" date="2024-02" db="EMBL/GenBank/DDBJ databases">
        <authorList>
            <consortium name="ELIXIR-Norway"/>
            <consortium name="Elixir Norway"/>
        </authorList>
    </citation>
    <scope>NUCLEOTIDE SEQUENCE [LARGE SCALE GENOMIC DNA]</scope>
</reference>
<protein>
    <recommendedName>
        <fullName evidence="1">HVA22-like protein</fullName>
    </recommendedName>
</protein>
<comment type="subcellular location">
    <subcellularLocation>
        <location evidence="1">Membrane</location>
        <topology evidence="1">Multi-pass membrane protein</topology>
    </subcellularLocation>
</comment>
<evidence type="ECO:0000256" key="1">
    <source>
        <dbReference type="RuleBase" id="RU362006"/>
    </source>
</evidence>
<feature type="region of interest" description="Disordered" evidence="2">
    <location>
        <begin position="175"/>
        <end position="212"/>
    </location>
</feature>
<feature type="compositionally biased region" description="Polar residues" evidence="2">
    <location>
        <begin position="175"/>
        <end position="185"/>
    </location>
</feature>
<dbReference type="PANTHER" id="PTHR12300">
    <property type="entry name" value="HVA22-LIKE PROTEINS"/>
    <property type="match status" value="1"/>
</dbReference>
<accession>A0ABP0WPD4</accession>
<keyword evidence="4" id="KW-1185">Reference proteome</keyword>
<feature type="compositionally biased region" description="Basic and acidic residues" evidence="2">
    <location>
        <begin position="203"/>
        <end position="212"/>
    </location>
</feature>
<dbReference type="Pfam" id="PF03134">
    <property type="entry name" value="TB2_DP1_HVA22"/>
    <property type="match status" value="1"/>
</dbReference>
<gene>
    <name evidence="3" type="ORF">CSSPJE1EN1_LOCUS14210</name>
</gene>
<dbReference type="InterPro" id="IPR004345">
    <property type="entry name" value="TB2_DP1_HVA22"/>
</dbReference>
<comment type="similarity">
    <text evidence="1">Belongs to the DP1 family.</text>
</comment>
<proteinExistence type="inferred from homology"/>
<dbReference type="PANTHER" id="PTHR12300:SF176">
    <property type="entry name" value="HVA22-LIKE PROTEIN"/>
    <property type="match status" value="1"/>
</dbReference>